<organism evidence="5 6">
    <name type="scientific">Streptomyces nondiastaticus</name>
    <dbReference type="NCBI Taxonomy" id="3154512"/>
    <lineage>
        <taxon>Bacteria</taxon>
        <taxon>Bacillati</taxon>
        <taxon>Actinomycetota</taxon>
        <taxon>Actinomycetes</taxon>
        <taxon>Kitasatosporales</taxon>
        <taxon>Streptomycetaceae</taxon>
        <taxon>Streptomyces</taxon>
    </lineage>
</organism>
<comment type="caution">
    <text evidence="5">The sequence shown here is derived from an EMBL/GenBank/DDBJ whole genome shotgun (WGS) entry which is preliminary data.</text>
</comment>
<comment type="similarity">
    <text evidence="2">Belongs to the LppX/LprAFG lipoprotein family.</text>
</comment>
<protein>
    <submittedName>
        <fullName evidence="5">LppX_LprAFG lipoprotein</fullName>
    </submittedName>
</protein>
<dbReference type="InterPro" id="IPR009830">
    <property type="entry name" value="LppX/LprAFG"/>
</dbReference>
<dbReference type="SUPFAM" id="SSF89392">
    <property type="entry name" value="Prokaryotic lipoproteins and lipoprotein localization factors"/>
    <property type="match status" value="1"/>
</dbReference>
<comment type="subcellular location">
    <subcellularLocation>
        <location evidence="1">Cell envelope</location>
    </subcellularLocation>
</comment>
<accession>A0ABW6TYB4</accession>
<evidence type="ECO:0000256" key="1">
    <source>
        <dbReference type="ARBA" id="ARBA00004196"/>
    </source>
</evidence>
<reference evidence="5 6" key="1">
    <citation type="submission" date="2024-10" db="EMBL/GenBank/DDBJ databases">
        <title>The Natural Products Discovery Center: Release of the First 8490 Sequenced Strains for Exploring Actinobacteria Biosynthetic Diversity.</title>
        <authorList>
            <person name="Kalkreuter E."/>
            <person name="Kautsar S.A."/>
            <person name="Yang D."/>
            <person name="Bader C.D."/>
            <person name="Teijaro C.N."/>
            <person name="Fluegel L."/>
            <person name="Davis C.M."/>
            <person name="Simpson J.R."/>
            <person name="Lauterbach L."/>
            <person name="Steele A.D."/>
            <person name="Gui C."/>
            <person name="Meng S."/>
            <person name="Li G."/>
            <person name="Viehrig K."/>
            <person name="Ye F."/>
            <person name="Su P."/>
            <person name="Kiefer A.F."/>
            <person name="Nichols A."/>
            <person name="Cepeda A.J."/>
            <person name="Yan W."/>
            <person name="Fan B."/>
            <person name="Jiang Y."/>
            <person name="Adhikari A."/>
            <person name="Zheng C.-J."/>
            <person name="Schuster L."/>
            <person name="Cowan T.M."/>
            <person name="Smanski M.J."/>
            <person name="Chevrette M.G."/>
            <person name="De Carvalho L.P.S."/>
            <person name="Shen B."/>
        </authorList>
    </citation>
    <scope>NUCLEOTIDE SEQUENCE [LARGE SCALE GENOMIC DNA]</scope>
    <source>
        <strain evidence="5 6">NPDC001650</strain>
    </source>
</reference>
<evidence type="ECO:0000256" key="4">
    <source>
        <dbReference type="SAM" id="MobiDB-lite"/>
    </source>
</evidence>
<evidence type="ECO:0000313" key="6">
    <source>
        <dbReference type="Proteomes" id="UP001602123"/>
    </source>
</evidence>
<evidence type="ECO:0000256" key="3">
    <source>
        <dbReference type="ARBA" id="ARBA00022475"/>
    </source>
</evidence>
<dbReference type="Proteomes" id="UP001602123">
    <property type="component" value="Unassembled WGS sequence"/>
</dbReference>
<sequence length="219" mass="23433">MEATSRSTARIDEEIEVNGGPAQKYTFTIKGDFDMAADKGSLKVDLQGKQHLDEVFAGGKVYLKGVVPESPELWGSIPRDESQSHYILRAPVNDPEHVLRQVAAMRDAKKDGEEKANGAPTTHYRGTLDFDTLTLRMTSEARAKAAELRDMMGGKLPVQAEAWVDAQGRVARTRLSYVLGTVGSTATMTLSDPGKPVNAAPPADKDAVPAASVSGVLPG</sequence>
<keyword evidence="3" id="KW-1003">Cell membrane</keyword>
<keyword evidence="6" id="KW-1185">Reference proteome</keyword>
<dbReference type="InterPro" id="IPR029046">
    <property type="entry name" value="LolA/LolB/LppX"/>
</dbReference>
<gene>
    <name evidence="5" type="ORF">ACFYZM_14905</name>
</gene>
<keyword evidence="3" id="KW-0472">Membrane</keyword>
<dbReference type="RefSeq" id="WP_388627269.1">
    <property type="nucleotide sequence ID" value="NZ_JBIAUT010000004.1"/>
</dbReference>
<evidence type="ECO:0000256" key="2">
    <source>
        <dbReference type="ARBA" id="ARBA00009194"/>
    </source>
</evidence>
<dbReference type="Pfam" id="PF07161">
    <property type="entry name" value="LppX_LprAFG"/>
    <property type="match status" value="1"/>
</dbReference>
<feature type="region of interest" description="Disordered" evidence="4">
    <location>
        <begin position="190"/>
        <end position="219"/>
    </location>
</feature>
<name>A0ABW6TYB4_9ACTN</name>
<dbReference type="Gene3D" id="2.50.20.20">
    <property type="match status" value="1"/>
</dbReference>
<proteinExistence type="inferred from homology"/>
<dbReference type="EMBL" id="JBIAUT010000004">
    <property type="protein sequence ID" value="MFF4217551.1"/>
    <property type="molecule type" value="Genomic_DNA"/>
</dbReference>
<evidence type="ECO:0000313" key="5">
    <source>
        <dbReference type="EMBL" id="MFF4217551.1"/>
    </source>
</evidence>
<keyword evidence="5" id="KW-0449">Lipoprotein</keyword>